<accession>A0A8H3F9G4</accession>
<proteinExistence type="predicted"/>
<dbReference type="AlphaFoldDB" id="A0A8H3F9G4"/>
<evidence type="ECO:0000313" key="2">
    <source>
        <dbReference type="EMBL" id="CAF9917938.1"/>
    </source>
</evidence>
<feature type="region of interest" description="Disordered" evidence="1">
    <location>
        <begin position="122"/>
        <end position="148"/>
    </location>
</feature>
<reference evidence="2" key="1">
    <citation type="submission" date="2021-03" db="EMBL/GenBank/DDBJ databases">
        <authorList>
            <person name="Tagirdzhanova G."/>
        </authorList>
    </citation>
    <scope>NUCLEOTIDE SEQUENCE</scope>
</reference>
<dbReference type="Proteomes" id="UP000664521">
    <property type="component" value="Unassembled WGS sequence"/>
</dbReference>
<dbReference type="EMBL" id="CAJPDS010000020">
    <property type="protein sequence ID" value="CAF9917938.1"/>
    <property type="molecule type" value="Genomic_DNA"/>
</dbReference>
<feature type="compositionally biased region" description="Polar residues" evidence="1">
    <location>
        <begin position="130"/>
        <end position="148"/>
    </location>
</feature>
<gene>
    <name evidence="2" type="ORF">HETSPECPRED_003629</name>
</gene>
<protein>
    <submittedName>
        <fullName evidence="2">Uncharacterized protein</fullName>
    </submittedName>
</protein>
<name>A0A8H3F9G4_9LECA</name>
<evidence type="ECO:0000313" key="3">
    <source>
        <dbReference type="Proteomes" id="UP000664521"/>
    </source>
</evidence>
<keyword evidence="3" id="KW-1185">Reference proteome</keyword>
<sequence>MPTIEPRKFWDFNAKGDLLASRPPRGLATFEVIDDVKAALLKPASTTSHPTSYQLLARPKLRIVPSINTINTSTQKATAFFDDGTTDKIMTLTNDEDVVIKPPAAIKASITDTVFNKAAFIDEDTDDNAPETNNASETNGTPATTTNEPLIRKLKITQSPNAIPQTIDIVQAVPPESYSMKCISSGS</sequence>
<evidence type="ECO:0000256" key="1">
    <source>
        <dbReference type="SAM" id="MobiDB-lite"/>
    </source>
</evidence>
<comment type="caution">
    <text evidence="2">The sequence shown here is derived from an EMBL/GenBank/DDBJ whole genome shotgun (WGS) entry which is preliminary data.</text>
</comment>
<organism evidence="2 3">
    <name type="scientific">Heterodermia speciosa</name>
    <dbReference type="NCBI Taxonomy" id="116794"/>
    <lineage>
        <taxon>Eukaryota</taxon>
        <taxon>Fungi</taxon>
        <taxon>Dikarya</taxon>
        <taxon>Ascomycota</taxon>
        <taxon>Pezizomycotina</taxon>
        <taxon>Lecanoromycetes</taxon>
        <taxon>OSLEUM clade</taxon>
        <taxon>Lecanoromycetidae</taxon>
        <taxon>Caliciales</taxon>
        <taxon>Physciaceae</taxon>
        <taxon>Heterodermia</taxon>
    </lineage>
</organism>